<keyword evidence="2" id="KW-1185">Reference proteome</keyword>
<dbReference type="PROSITE" id="PS51257">
    <property type="entry name" value="PROKAR_LIPOPROTEIN"/>
    <property type="match status" value="1"/>
</dbReference>
<protein>
    <recommendedName>
        <fullName evidence="3">Lipoprotein</fullName>
    </recommendedName>
</protein>
<comment type="caution">
    <text evidence="1">The sequence shown here is derived from an EMBL/GenBank/DDBJ whole genome shotgun (WGS) entry which is preliminary data.</text>
</comment>
<dbReference type="AlphaFoldDB" id="A0A2U2BSH1"/>
<dbReference type="EMBL" id="QEXV01000004">
    <property type="protein sequence ID" value="PWE16940.1"/>
    <property type="molecule type" value="Genomic_DNA"/>
</dbReference>
<evidence type="ECO:0008006" key="3">
    <source>
        <dbReference type="Google" id="ProtNLM"/>
    </source>
</evidence>
<gene>
    <name evidence="1" type="ORF">DDZ18_09520</name>
</gene>
<reference evidence="2" key="1">
    <citation type="submission" date="2018-05" db="EMBL/GenBank/DDBJ databases">
        <authorList>
            <person name="Liu B.-T."/>
        </authorList>
    </citation>
    <scope>NUCLEOTIDE SEQUENCE [LARGE SCALE GENOMIC DNA]</scope>
    <source>
        <strain evidence="2">WD6-1</strain>
    </source>
</reference>
<evidence type="ECO:0000313" key="1">
    <source>
        <dbReference type="EMBL" id="PWE16940.1"/>
    </source>
</evidence>
<evidence type="ECO:0000313" key="2">
    <source>
        <dbReference type="Proteomes" id="UP000245168"/>
    </source>
</evidence>
<organism evidence="1 2">
    <name type="scientific">Marinicauda salina</name>
    <dbReference type="NCBI Taxonomy" id="2135793"/>
    <lineage>
        <taxon>Bacteria</taxon>
        <taxon>Pseudomonadati</taxon>
        <taxon>Pseudomonadota</taxon>
        <taxon>Alphaproteobacteria</taxon>
        <taxon>Maricaulales</taxon>
        <taxon>Maricaulaceae</taxon>
        <taxon>Marinicauda</taxon>
    </lineage>
</organism>
<sequence length="172" mass="19039">MRTGLACLAAGALSACFYSEDELIGFWGADRGIEPGVYTHTPYDTEGEEWSRPTWEGPITYDGRRYVSETANFPHQDTRLKELGDGLYIAQSPREDGVVYGVVFTYPGMATYHQPDCAALSEAARADAGVTLDREGYCRVDDLDALEAAMRAYLAHLDGDVRIDGIYRRVPE</sequence>
<dbReference type="Proteomes" id="UP000245168">
    <property type="component" value="Unassembled WGS sequence"/>
</dbReference>
<name>A0A2U2BSH1_9PROT</name>
<accession>A0A2U2BSH1</accession>
<proteinExistence type="predicted"/>